<dbReference type="NCBIfam" id="NF001859">
    <property type="entry name" value="PRK00591.1"/>
    <property type="match status" value="1"/>
</dbReference>
<evidence type="ECO:0000256" key="2">
    <source>
        <dbReference type="ARBA" id="ARBA00010835"/>
    </source>
</evidence>
<feature type="coiled-coil region" evidence="7">
    <location>
        <begin position="46"/>
        <end position="95"/>
    </location>
</feature>
<dbReference type="Gene3D" id="3.30.70.1660">
    <property type="match status" value="1"/>
</dbReference>
<evidence type="ECO:0000256" key="1">
    <source>
        <dbReference type="ARBA" id="ARBA00002986"/>
    </source>
</evidence>
<sequence length="357" mass="39889">MPKIDLNLKELKQEYSDIRDFLSTPTAYSSPDFSNKNKRFSELEKIIETGEKRENLEKNIAEAKEIIASGDNELSELAKLEIAENEEALEALEDELFVMLTPKDPNDDKNVIVEIRAGAGGDEASLFAAELFRMYLRYCENNGLKTELMNESANDAGGYKEVIFGVKGDSPYSKLKFESGVHRVQRIPATESQGRIHTSTVTVAVLPEAEETEIEINPNDLKIDVYRSGGHGGQSVNTTDSAVRITHLPTGMVVTNQDEKSQIKNKEKALSVLRARLLQVKIDEENAKLTAERRSLIGSGDRSEKIRTYNFPQDRITDHRIGYSRSNIPAAMNGQINDLVENLHAYELELLAKNASN</sequence>
<reference evidence="9 10" key="2">
    <citation type="journal article" date="2020" name="Cell Rep.">
        <title>Acquisition and Adaptation of Ultra-small Parasitic Reduced Genome Bacteria to Mammalian Hosts.</title>
        <authorList>
            <person name="McLean J.S."/>
            <person name="Bor B."/>
            <person name="Kerns K.A."/>
            <person name="Liu Q."/>
            <person name="To T.T."/>
            <person name="Solden L."/>
            <person name="Hendrickson E.L."/>
            <person name="Wrighton K."/>
            <person name="Shi W."/>
            <person name="He X."/>
        </authorList>
    </citation>
    <scope>NUCLEOTIDE SEQUENCE [LARGE SCALE GENOMIC DNA]</scope>
    <source>
        <strain evidence="9 10">TM7_CMJM_G6_1_HOT_870</strain>
    </source>
</reference>
<feature type="domain" description="Prokaryotic-type class I peptide chain release factors" evidence="8">
    <location>
        <begin position="227"/>
        <end position="243"/>
    </location>
</feature>
<evidence type="ECO:0000259" key="8">
    <source>
        <dbReference type="PROSITE" id="PS00745"/>
    </source>
</evidence>
<dbReference type="PANTHER" id="PTHR43804">
    <property type="entry name" value="LD18447P"/>
    <property type="match status" value="1"/>
</dbReference>
<organism evidence="9 10">
    <name type="scientific">Candidatus Nanogingivalis gingivitcus</name>
    <dbReference type="NCBI Taxonomy" id="2171992"/>
    <lineage>
        <taxon>Bacteria</taxon>
        <taxon>Candidatus Saccharimonadota</taxon>
        <taxon>Candidatus Nanosyncoccalia</taxon>
        <taxon>Candidatus Nanogingivales</taxon>
        <taxon>Candidatus Nanogingivalaceae</taxon>
        <taxon>Candidatus Nanogingivalis</taxon>
    </lineage>
</organism>
<accession>A0ABY0FKL5</accession>
<dbReference type="Pfam" id="PF00472">
    <property type="entry name" value="RF-1"/>
    <property type="match status" value="1"/>
</dbReference>
<evidence type="ECO:0000256" key="4">
    <source>
        <dbReference type="ARBA" id="ARBA00022917"/>
    </source>
</evidence>
<comment type="function">
    <text evidence="1 5">Peptide chain release factor 1 directs the termination of translation in response to the peptide chain termination codons UAG and UAA.</text>
</comment>
<dbReference type="EMBL" id="PRLK01000004">
    <property type="protein sequence ID" value="RYC72671.1"/>
    <property type="molecule type" value="Genomic_DNA"/>
</dbReference>
<keyword evidence="4 5" id="KW-0648">Protein biosynthesis</keyword>
<dbReference type="PANTHER" id="PTHR43804:SF7">
    <property type="entry name" value="LD18447P"/>
    <property type="match status" value="1"/>
</dbReference>
<dbReference type="InterPro" id="IPR000352">
    <property type="entry name" value="Pep_chain_release_fac_I"/>
</dbReference>
<keyword evidence="5" id="KW-0963">Cytoplasm</keyword>
<proteinExistence type="inferred from homology"/>
<dbReference type="HAMAP" id="MF_00093">
    <property type="entry name" value="Rel_fac_1"/>
    <property type="match status" value="1"/>
</dbReference>
<dbReference type="InterPro" id="IPR045853">
    <property type="entry name" value="Pep_chain_release_fac_I_sf"/>
</dbReference>
<dbReference type="RefSeq" id="WP_129718736.1">
    <property type="nucleotide sequence ID" value="NZ_PRLK01000004.1"/>
</dbReference>
<dbReference type="SUPFAM" id="SSF75620">
    <property type="entry name" value="Release factor"/>
    <property type="match status" value="1"/>
</dbReference>
<evidence type="ECO:0000313" key="9">
    <source>
        <dbReference type="EMBL" id="RYC72671.1"/>
    </source>
</evidence>
<keyword evidence="10" id="KW-1185">Reference proteome</keyword>
<comment type="subcellular location">
    <subcellularLocation>
        <location evidence="5">Cytoplasm</location>
    </subcellularLocation>
</comment>
<gene>
    <name evidence="5 9" type="primary">prfA</name>
    <name evidence="9" type="ORF">G6CMJM_00320</name>
</gene>
<dbReference type="SMART" id="SM00937">
    <property type="entry name" value="PCRF"/>
    <property type="match status" value="1"/>
</dbReference>
<dbReference type="InterPro" id="IPR004373">
    <property type="entry name" value="RF-1"/>
</dbReference>
<reference evidence="9 10" key="1">
    <citation type="journal article" date="2018" name="bioRxiv">
        <title>Evidence of independent acquisition and adaption of ultra-small bacteria to human hosts across the highly diverse yet reduced genomes of the phylum Saccharibacteria.</title>
        <authorList>
            <person name="McLean J.S."/>
            <person name="Bor B."/>
            <person name="To T.T."/>
            <person name="Liu Q."/>
            <person name="Kearns K.A."/>
            <person name="Solden L.M."/>
            <person name="Wrighton K.C."/>
            <person name="He X."/>
            <person name="Shi W."/>
        </authorList>
    </citation>
    <scope>NUCLEOTIDE SEQUENCE [LARGE SCALE GENOMIC DNA]</scope>
    <source>
        <strain evidence="9 10">TM7_CMJM_G6_1_HOT_870</strain>
    </source>
</reference>
<dbReference type="NCBIfam" id="TIGR00019">
    <property type="entry name" value="prfA"/>
    <property type="match status" value="1"/>
</dbReference>
<keyword evidence="7" id="KW-0175">Coiled coil</keyword>
<dbReference type="InterPro" id="IPR050057">
    <property type="entry name" value="Prokaryotic/Mito_RF"/>
</dbReference>
<evidence type="ECO:0000256" key="7">
    <source>
        <dbReference type="SAM" id="Coils"/>
    </source>
</evidence>
<comment type="PTM">
    <text evidence="5">Methylated by PrmC. Methylation increases the termination efficiency of RF1.</text>
</comment>
<dbReference type="Gene3D" id="3.30.160.20">
    <property type="match status" value="1"/>
</dbReference>
<evidence type="ECO:0000256" key="3">
    <source>
        <dbReference type="ARBA" id="ARBA00022481"/>
    </source>
</evidence>
<keyword evidence="3 5" id="KW-0488">Methylation</keyword>
<dbReference type="Proteomes" id="UP001190925">
    <property type="component" value="Unassembled WGS sequence"/>
</dbReference>
<dbReference type="InterPro" id="IPR005139">
    <property type="entry name" value="PCRF"/>
</dbReference>
<comment type="similarity">
    <text evidence="2 5">Belongs to the prokaryotic/mitochondrial release factor family.</text>
</comment>
<name>A0ABY0FKL5_9BACT</name>
<feature type="modified residue" description="N5-methylglutamine" evidence="5">
    <location>
        <position position="234"/>
    </location>
</feature>
<evidence type="ECO:0000256" key="5">
    <source>
        <dbReference type="HAMAP-Rule" id="MF_00093"/>
    </source>
</evidence>
<evidence type="ECO:0000256" key="6">
    <source>
        <dbReference type="NCBIfam" id="TIGR00019"/>
    </source>
</evidence>
<dbReference type="Gene3D" id="6.10.140.1950">
    <property type="match status" value="1"/>
</dbReference>
<dbReference type="PROSITE" id="PS00745">
    <property type="entry name" value="RF_PROK_I"/>
    <property type="match status" value="1"/>
</dbReference>
<comment type="caution">
    <text evidence="9">The sequence shown here is derived from an EMBL/GenBank/DDBJ whole genome shotgun (WGS) entry which is preliminary data.</text>
</comment>
<dbReference type="Pfam" id="PF03462">
    <property type="entry name" value="PCRF"/>
    <property type="match status" value="1"/>
</dbReference>
<evidence type="ECO:0000313" key="10">
    <source>
        <dbReference type="Proteomes" id="UP001190925"/>
    </source>
</evidence>
<protein>
    <recommendedName>
        <fullName evidence="5 6">Peptide chain release factor 1</fullName>
        <shortName evidence="5">RF-1</shortName>
    </recommendedName>
</protein>